<comment type="similarity">
    <text evidence="3 10">Belongs to the FKBP-type PPIase family.</text>
</comment>
<keyword evidence="4" id="KW-0963">Cytoplasm</keyword>
<evidence type="ECO:0000256" key="3">
    <source>
        <dbReference type="ARBA" id="ARBA00006577"/>
    </source>
</evidence>
<evidence type="ECO:0000313" key="13">
    <source>
        <dbReference type="Proteomes" id="UP000469325"/>
    </source>
</evidence>
<accession>A0A6N7XM10</accession>
<protein>
    <recommendedName>
        <fullName evidence="10">Peptidyl-prolyl cis-trans isomerase</fullName>
        <ecNumber evidence="10">5.2.1.8</ecNumber>
    </recommendedName>
</protein>
<organism evidence="12 13">
    <name type="scientific">Olsenella porci</name>
    <dbReference type="NCBI Taxonomy" id="2652279"/>
    <lineage>
        <taxon>Bacteria</taxon>
        <taxon>Bacillati</taxon>
        <taxon>Actinomycetota</taxon>
        <taxon>Coriobacteriia</taxon>
        <taxon>Coriobacteriales</taxon>
        <taxon>Atopobiaceae</taxon>
        <taxon>Olsenella</taxon>
    </lineage>
</organism>
<comment type="catalytic activity">
    <reaction evidence="1 9 10">
        <text>[protein]-peptidylproline (omega=180) = [protein]-peptidylproline (omega=0)</text>
        <dbReference type="Rhea" id="RHEA:16237"/>
        <dbReference type="Rhea" id="RHEA-COMP:10747"/>
        <dbReference type="Rhea" id="RHEA-COMP:10748"/>
        <dbReference type="ChEBI" id="CHEBI:83833"/>
        <dbReference type="ChEBI" id="CHEBI:83834"/>
        <dbReference type="EC" id="5.2.1.8"/>
    </reaction>
</comment>
<dbReference type="Pfam" id="PF00254">
    <property type="entry name" value="FKBP_C"/>
    <property type="match status" value="1"/>
</dbReference>
<evidence type="ECO:0000259" key="11">
    <source>
        <dbReference type="PROSITE" id="PS50059"/>
    </source>
</evidence>
<dbReference type="GO" id="GO:0042026">
    <property type="term" value="P:protein refolding"/>
    <property type="evidence" value="ECO:0007669"/>
    <property type="project" value="UniProtKB-ARBA"/>
</dbReference>
<evidence type="ECO:0000256" key="2">
    <source>
        <dbReference type="ARBA" id="ARBA00004496"/>
    </source>
</evidence>
<dbReference type="PANTHER" id="PTHR47861">
    <property type="entry name" value="FKBP-TYPE PEPTIDYL-PROLYL CIS-TRANS ISOMERASE SLYD"/>
    <property type="match status" value="1"/>
</dbReference>
<comment type="subcellular location">
    <subcellularLocation>
        <location evidence="2">Cytoplasm</location>
    </subcellularLocation>
</comment>
<keyword evidence="5 9" id="KW-0697">Rotamase</keyword>
<evidence type="ECO:0000313" key="12">
    <source>
        <dbReference type="EMBL" id="MST72004.1"/>
    </source>
</evidence>
<evidence type="ECO:0000256" key="7">
    <source>
        <dbReference type="ARBA" id="ARBA00023235"/>
    </source>
</evidence>
<gene>
    <name evidence="12" type="ORF">FYJ68_02610</name>
</gene>
<dbReference type="InterPro" id="IPR001179">
    <property type="entry name" value="PPIase_FKBP_dom"/>
</dbReference>
<dbReference type="GO" id="GO:0003755">
    <property type="term" value="F:peptidyl-prolyl cis-trans isomerase activity"/>
    <property type="evidence" value="ECO:0007669"/>
    <property type="project" value="UniProtKB-UniRule"/>
</dbReference>
<dbReference type="RefSeq" id="WP_154433727.1">
    <property type="nucleotide sequence ID" value="NZ_VUNC01000001.1"/>
</dbReference>
<comment type="function">
    <text evidence="8">Also involved in hydrogenase metallocenter assembly, probably by participating in the nickel insertion step. This function in hydrogenase biosynthesis requires chaperone activity and the presence of the metal-binding domain, but not PPIase activity.</text>
</comment>
<evidence type="ECO:0000256" key="8">
    <source>
        <dbReference type="ARBA" id="ARBA00037071"/>
    </source>
</evidence>
<evidence type="ECO:0000256" key="5">
    <source>
        <dbReference type="ARBA" id="ARBA00023110"/>
    </source>
</evidence>
<dbReference type="PANTHER" id="PTHR47861:SF3">
    <property type="entry name" value="FKBP-TYPE PEPTIDYL-PROLYL CIS-TRANS ISOMERASE SLYD"/>
    <property type="match status" value="1"/>
</dbReference>
<name>A0A6N7XM10_9ACTN</name>
<reference evidence="12 13" key="1">
    <citation type="submission" date="2019-08" db="EMBL/GenBank/DDBJ databases">
        <title>In-depth cultivation of the pig gut microbiome towards novel bacterial diversity and tailored functional studies.</title>
        <authorList>
            <person name="Wylensek D."/>
            <person name="Hitch T.C.A."/>
            <person name="Clavel T."/>
        </authorList>
    </citation>
    <scope>NUCLEOTIDE SEQUENCE [LARGE SCALE GENOMIC DNA]</scope>
    <source>
        <strain evidence="12 13">CA-Schmier-601-WT-1</strain>
    </source>
</reference>
<keyword evidence="7 9" id="KW-0413">Isomerase</keyword>
<sequence>MSNEGKKVKVHYRGTLDDGSVFDSSYDRNEPLEFTCMAGQMIAGFDQAVRDMEVGQVTDVRLPPEEAYGPRRDDLVQTLNFEQLPGAEELNVGDRVMLTSPTGQPFPATVVDKDDKTITFDLNHEMAGKTLNFRIELLEVED</sequence>
<proteinExistence type="inferred from homology"/>
<evidence type="ECO:0000256" key="10">
    <source>
        <dbReference type="RuleBase" id="RU003915"/>
    </source>
</evidence>
<evidence type="ECO:0000256" key="4">
    <source>
        <dbReference type="ARBA" id="ARBA00022490"/>
    </source>
</evidence>
<evidence type="ECO:0000256" key="6">
    <source>
        <dbReference type="ARBA" id="ARBA00023186"/>
    </source>
</evidence>
<dbReference type="Gene3D" id="3.10.50.40">
    <property type="match status" value="1"/>
</dbReference>
<evidence type="ECO:0000256" key="9">
    <source>
        <dbReference type="PROSITE-ProRule" id="PRU00277"/>
    </source>
</evidence>
<dbReference type="InterPro" id="IPR046357">
    <property type="entry name" value="PPIase_dom_sf"/>
</dbReference>
<dbReference type="SUPFAM" id="SSF54534">
    <property type="entry name" value="FKBP-like"/>
    <property type="match status" value="1"/>
</dbReference>
<dbReference type="PROSITE" id="PS50059">
    <property type="entry name" value="FKBP_PPIASE"/>
    <property type="match status" value="1"/>
</dbReference>
<dbReference type="GO" id="GO:0005737">
    <property type="term" value="C:cytoplasm"/>
    <property type="evidence" value="ECO:0007669"/>
    <property type="project" value="UniProtKB-SubCell"/>
</dbReference>
<dbReference type="Proteomes" id="UP000469325">
    <property type="component" value="Unassembled WGS sequence"/>
</dbReference>
<comment type="caution">
    <text evidence="12">The sequence shown here is derived from an EMBL/GenBank/DDBJ whole genome shotgun (WGS) entry which is preliminary data.</text>
</comment>
<dbReference type="AlphaFoldDB" id="A0A6N7XM10"/>
<dbReference type="EC" id="5.2.1.8" evidence="10"/>
<keyword evidence="13" id="KW-1185">Reference proteome</keyword>
<keyword evidence="6" id="KW-0143">Chaperone</keyword>
<dbReference type="EMBL" id="VUNC01000001">
    <property type="protein sequence ID" value="MST72004.1"/>
    <property type="molecule type" value="Genomic_DNA"/>
</dbReference>
<feature type="domain" description="PPIase FKBP-type" evidence="11">
    <location>
        <begin position="5"/>
        <end position="90"/>
    </location>
</feature>
<evidence type="ECO:0000256" key="1">
    <source>
        <dbReference type="ARBA" id="ARBA00000971"/>
    </source>
</evidence>